<dbReference type="InterPro" id="IPR029151">
    <property type="entry name" value="Sensor-like_sf"/>
</dbReference>
<gene>
    <name evidence="2" type="ORF">JCM21738_4681</name>
</gene>
<dbReference type="InterPro" id="IPR018842">
    <property type="entry name" value="YkuI_C"/>
</dbReference>
<accession>W4RVI6</accession>
<evidence type="ECO:0000313" key="2">
    <source>
        <dbReference type="EMBL" id="GAE47674.1"/>
    </source>
</evidence>
<reference evidence="2 3" key="1">
    <citation type="submission" date="2013-12" db="EMBL/GenBank/DDBJ databases">
        <title>NBRP : Genome information of microbial organism related human and environment.</title>
        <authorList>
            <person name="Hattori M."/>
            <person name="Oshima K."/>
            <person name="Inaba H."/>
            <person name="Suda W."/>
            <person name="Sakamoto M."/>
            <person name="Iino T."/>
            <person name="Kitahara M."/>
            <person name="Oshida Y."/>
            <person name="Iida T."/>
            <person name="Kudo T."/>
            <person name="Itoh T."/>
            <person name="Ahmed I."/>
            <person name="Ohkuma M."/>
        </authorList>
    </citation>
    <scope>NUCLEOTIDE SEQUENCE [LARGE SCALE GENOMIC DNA]</scope>
    <source>
        <strain evidence="2 3">JCM 21738</strain>
    </source>
</reference>
<protein>
    <recommendedName>
        <fullName evidence="1">YkuI C-terminal domain-containing protein</fullName>
    </recommendedName>
</protein>
<keyword evidence="3" id="KW-1185">Reference proteome</keyword>
<evidence type="ECO:0000313" key="3">
    <source>
        <dbReference type="Proteomes" id="UP000018949"/>
    </source>
</evidence>
<dbReference type="AlphaFoldDB" id="W4RVI6"/>
<comment type="caution">
    <text evidence="2">The sequence shown here is derived from an EMBL/GenBank/DDBJ whole genome shotgun (WGS) entry which is preliminary data.</text>
</comment>
<proteinExistence type="predicted"/>
<dbReference type="SUPFAM" id="SSF103190">
    <property type="entry name" value="Sensory domain-like"/>
    <property type="match status" value="1"/>
</dbReference>
<evidence type="ECO:0000259" key="1">
    <source>
        <dbReference type="Pfam" id="PF10388"/>
    </source>
</evidence>
<dbReference type="eggNOG" id="COG2200">
    <property type="taxonomic scope" value="Bacteria"/>
</dbReference>
<dbReference type="Gene3D" id="3.30.450.20">
    <property type="entry name" value="PAS domain"/>
    <property type="match status" value="1"/>
</dbReference>
<feature type="domain" description="YkuI C-terminal" evidence="1">
    <location>
        <begin position="1"/>
        <end position="51"/>
    </location>
</feature>
<dbReference type="EMBL" id="BAUW01000090">
    <property type="protein sequence ID" value="GAE47674.1"/>
    <property type="molecule type" value="Genomic_DNA"/>
</dbReference>
<dbReference type="Proteomes" id="UP000018949">
    <property type="component" value="Unassembled WGS sequence"/>
</dbReference>
<sequence length="51" mass="5785">MRTGKKGILSDRYSDIETGEVIRTFSLPLNGTEFLFVDLSATFLNQREGLF</sequence>
<name>W4RVI6_9BACI</name>
<dbReference type="Pfam" id="PF10388">
    <property type="entry name" value="YkuI_C"/>
    <property type="match status" value="1"/>
</dbReference>
<organism evidence="2 3">
    <name type="scientific">Mesobacillus boroniphilus JCM 21738</name>
    <dbReference type="NCBI Taxonomy" id="1294265"/>
    <lineage>
        <taxon>Bacteria</taxon>
        <taxon>Bacillati</taxon>
        <taxon>Bacillota</taxon>
        <taxon>Bacilli</taxon>
        <taxon>Bacillales</taxon>
        <taxon>Bacillaceae</taxon>
        <taxon>Mesobacillus</taxon>
    </lineage>
</organism>